<dbReference type="PANTHER" id="PTHR43651:SF3">
    <property type="entry name" value="1,4-ALPHA-GLUCAN-BRANCHING ENZYME"/>
    <property type="match status" value="1"/>
</dbReference>
<dbReference type="InterPro" id="IPR014756">
    <property type="entry name" value="Ig_E-set"/>
</dbReference>
<dbReference type="Gene3D" id="2.60.40.10">
    <property type="entry name" value="Immunoglobulins"/>
    <property type="match status" value="1"/>
</dbReference>
<dbReference type="GO" id="GO:0004553">
    <property type="term" value="F:hydrolase activity, hydrolyzing O-glycosyl compounds"/>
    <property type="evidence" value="ECO:0007669"/>
    <property type="project" value="InterPro"/>
</dbReference>
<dbReference type="Pfam" id="PF00128">
    <property type="entry name" value="Alpha-amylase"/>
    <property type="match status" value="1"/>
</dbReference>
<name>A0A412IW10_9FIRM</name>
<feature type="active site" description="Proton donor" evidence="7">
    <location>
        <position position="366"/>
    </location>
</feature>
<proteinExistence type="inferred from homology"/>
<evidence type="ECO:0000313" key="10">
    <source>
        <dbReference type="Proteomes" id="UP000283295"/>
    </source>
</evidence>
<feature type="active site" description="Nucleophile" evidence="7">
    <location>
        <position position="323"/>
    </location>
</feature>
<comment type="catalytic activity">
    <reaction evidence="1">
        <text>Transfers a segment of a (1-&gt;4)-alpha-D-glucan chain to a primary hydroxy group in a similar glucan chain.</text>
        <dbReference type="EC" id="2.4.1.18"/>
    </reaction>
</comment>
<dbReference type="AlphaFoldDB" id="A0A412IW10"/>
<dbReference type="EC" id="2.4.1.18" evidence="4"/>
<evidence type="ECO:0000313" key="9">
    <source>
        <dbReference type="EMBL" id="RGS44294.1"/>
    </source>
</evidence>
<dbReference type="Proteomes" id="UP000283295">
    <property type="component" value="Unassembled WGS sequence"/>
</dbReference>
<dbReference type="InterPro" id="IPR044143">
    <property type="entry name" value="GlgB_N_E_set_prok"/>
</dbReference>
<comment type="caution">
    <text evidence="9">The sequence shown here is derived from an EMBL/GenBank/DDBJ whole genome shotgun (WGS) entry which is preliminary data.</text>
</comment>
<dbReference type="SUPFAM" id="SSF81296">
    <property type="entry name" value="E set domains"/>
    <property type="match status" value="1"/>
</dbReference>
<comment type="similarity">
    <text evidence="3">Belongs to the glycosyl hydrolase 13 family. GlgB subfamily.</text>
</comment>
<evidence type="ECO:0000256" key="4">
    <source>
        <dbReference type="ARBA" id="ARBA00012541"/>
    </source>
</evidence>
<evidence type="ECO:0000259" key="8">
    <source>
        <dbReference type="SMART" id="SM00642"/>
    </source>
</evidence>
<dbReference type="NCBIfam" id="NF008967">
    <property type="entry name" value="PRK12313.1"/>
    <property type="match status" value="1"/>
</dbReference>
<dbReference type="InterPro" id="IPR013783">
    <property type="entry name" value="Ig-like_fold"/>
</dbReference>
<dbReference type="SUPFAM" id="SSF51445">
    <property type="entry name" value="(Trans)glycosidases"/>
    <property type="match status" value="1"/>
</dbReference>
<sequence>MDLYEFYSGKCFDAYNELGAHVVKENVGKSRRKMVTGVDFVTYAPNAEAVTVTGEFNSWGETTMDRCYDGSFFKCFVPGAKTGQMYKYKIYQRDGYCVDHCDPYGFGMELRPAFASIIRDMDEYTFGDARWMRTRNECKGGPLNVYEMHMGSWHCKPVYDENGKRLTPEEVIDADRVSEGWYTYREIAPMLVEYLKEQGYNYVEFMPLSEHPCDESWGYQNTGFFSPTARYGTADDLKFLIDTLHKNGIGAIMDYVPVHFALDGYGLAKYDGTNLYEHPSDDVGYSEWGSKNFIHSKGEVQTFLKSAANYWLTEYHFDGLRMDAISRIIYWMGDEARGVNDRAVEFIKGLNQGLKERHPSCILCAEDSTDYKGITKEVRYDGLGFDYKWDMGWMNDTLNFFRTLPFCRGDQYHKLSFSMMYFYNERYMLPLSHDEVVHGKATIAQKMAGSYEEKFPNAKALYAYMYAHPGKKLNFMGNEIAQLREWDEKREQDWDILKYPNHDSFNRFIKDLNKLYLKEPALSGWDDDPHGFDWILCGKEQDVVYIFQRVVEENKIVVVMNLSGNTYRDYHFRYGEGGSMKILMNTDWNKYGGSTKDTMKSIKGVCGDFGFDLPALSVMYLKPVD</sequence>
<organism evidence="9 10">
    <name type="scientific">Coprococcus eutactus</name>
    <dbReference type="NCBI Taxonomy" id="33043"/>
    <lineage>
        <taxon>Bacteria</taxon>
        <taxon>Bacillati</taxon>
        <taxon>Bacillota</taxon>
        <taxon>Clostridia</taxon>
        <taxon>Lachnospirales</taxon>
        <taxon>Lachnospiraceae</taxon>
        <taxon>Coprococcus</taxon>
    </lineage>
</organism>
<dbReference type="GO" id="GO:0003844">
    <property type="term" value="F:1,4-alpha-glucan branching enzyme activity"/>
    <property type="evidence" value="ECO:0007669"/>
    <property type="project" value="UniProtKB-EC"/>
</dbReference>
<dbReference type="GO" id="GO:0005978">
    <property type="term" value="P:glycogen biosynthetic process"/>
    <property type="evidence" value="ECO:0007669"/>
    <property type="project" value="InterPro"/>
</dbReference>
<comment type="function">
    <text evidence="2">Catalyzes the formation of the alpha-1,6-glucosidic linkages in glycogen by scission of a 1,4-alpha-linked oligosaccharide from growing alpha-1,4-glucan chains and the subsequent attachment of the oligosaccharide to the alpha-1,6 position.</text>
</comment>
<dbReference type="GO" id="GO:0005829">
    <property type="term" value="C:cytosol"/>
    <property type="evidence" value="ECO:0007669"/>
    <property type="project" value="TreeGrafter"/>
</dbReference>
<evidence type="ECO:0000256" key="1">
    <source>
        <dbReference type="ARBA" id="ARBA00000826"/>
    </source>
</evidence>
<dbReference type="InterPro" id="IPR004193">
    <property type="entry name" value="Glyco_hydro_13_N"/>
</dbReference>
<dbReference type="InterPro" id="IPR006048">
    <property type="entry name" value="A-amylase/branching_C"/>
</dbReference>
<accession>A0A412IW10</accession>
<dbReference type="InterPro" id="IPR037439">
    <property type="entry name" value="Branching_enzy"/>
</dbReference>
<dbReference type="SMART" id="SM00642">
    <property type="entry name" value="Aamy"/>
    <property type="match status" value="1"/>
</dbReference>
<reference evidence="9 10" key="1">
    <citation type="submission" date="2018-08" db="EMBL/GenBank/DDBJ databases">
        <title>A genome reference for cultivated species of the human gut microbiota.</title>
        <authorList>
            <person name="Zou Y."/>
            <person name="Xue W."/>
            <person name="Luo G."/>
        </authorList>
    </citation>
    <scope>NUCLEOTIDE SEQUENCE [LARGE SCALE GENOMIC DNA]</scope>
    <source>
        <strain evidence="9 10">AF22-21</strain>
    </source>
</reference>
<dbReference type="Gene3D" id="3.20.20.80">
    <property type="entry name" value="Glycosidases"/>
    <property type="match status" value="1"/>
</dbReference>
<dbReference type="InterPro" id="IPR013780">
    <property type="entry name" value="Glyco_hydro_b"/>
</dbReference>
<feature type="domain" description="Glycosyl hydrolase family 13 catalytic" evidence="8">
    <location>
        <begin position="174"/>
        <end position="516"/>
    </location>
</feature>
<evidence type="ECO:0000256" key="7">
    <source>
        <dbReference type="PIRSR" id="PIRSR000463-1"/>
    </source>
</evidence>
<dbReference type="EMBL" id="QRVK01000001">
    <property type="protein sequence ID" value="RGS44294.1"/>
    <property type="molecule type" value="Genomic_DNA"/>
</dbReference>
<dbReference type="Gene3D" id="2.60.40.1180">
    <property type="entry name" value="Golgi alpha-mannosidase II"/>
    <property type="match status" value="1"/>
</dbReference>
<dbReference type="CDD" id="cd02855">
    <property type="entry name" value="E_set_GBE_prok_N"/>
    <property type="match status" value="1"/>
</dbReference>
<dbReference type="CDD" id="cd11322">
    <property type="entry name" value="AmyAc_Glg_BE"/>
    <property type="match status" value="1"/>
</dbReference>
<dbReference type="InterPro" id="IPR006047">
    <property type="entry name" value="GH13_cat_dom"/>
</dbReference>
<dbReference type="PIRSF" id="PIRSF000463">
    <property type="entry name" value="GlgB"/>
    <property type="match status" value="1"/>
</dbReference>
<dbReference type="Pfam" id="PF02806">
    <property type="entry name" value="Alpha-amylase_C"/>
    <property type="match status" value="1"/>
</dbReference>
<dbReference type="SUPFAM" id="SSF51011">
    <property type="entry name" value="Glycosyl hydrolase domain"/>
    <property type="match status" value="1"/>
</dbReference>
<dbReference type="GO" id="GO:0043169">
    <property type="term" value="F:cation binding"/>
    <property type="evidence" value="ECO:0007669"/>
    <property type="project" value="InterPro"/>
</dbReference>
<evidence type="ECO:0000256" key="5">
    <source>
        <dbReference type="ARBA" id="ARBA00022676"/>
    </source>
</evidence>
<dbReference type="Pfam" id="PF02922">
    <property type="entry name" value="CBM_48"/>
    <property type="match status" value="1"/>
</dbReference>
<keyword evidence="5" id="KW-0328">Glycosyltransferase</keyword>
<evidence type="ECO:0000256" key="2">
    <source>
        <dbReference type="ARBA" id="ARBA00002953"/>
    </source>
</evidence>
<evidence type="ECO:0000256" key="6">
    <source>
        <dbReference type="ARBA" id="ARBA00022679"/>
    </source>
</evidence>
<evidence type="ECO:0000256" key="3">
    <source>
        <dbReference type="ARBA" id="ARBA00009000"/>
    </source>
</evidence>
<protein>
    <recommendedName>
        <fullName evidence="4">1,4-alpha-glucan branching enzyme</fullName>
        <ecNumber evidence="4">2.4.1.18</ecNumber>
    </recommendedName>
</protein>
<dbReference type="InterPro" id="IPR017853">
    <property type="entry name" value="GH"/>
</dbReference>
<dbReference type="PANTHER" id="PTHR43651">
    <property type="entry name" value="1,4-ALPHA-GLUCAN-BRANCHING ENZYME"/>
    <property type="match status" value="1"/>
</dbReference>
<dbReference type="OrthoDB" id="9800174at2"/>
<keyword evidence="6" id="KW-0808">Transferase</keyword>
<gene>
    <name evidence="9" type="ORF">DWX94_00380</name>
</gene>